<dbReference type="AlphaFoldDB" id="A0A183BDU9"/>
<dbReference type="GO" id="GO:0012505">
    <property type="term" value="C:endomembrane system"/>
    <property type="evidence" value="ECO:0007669"/>
    <property type="project" value="UniProtKB-SubCell"/>
</dbReference>
<reference evidence="8" key="1">
    <citation type="submission" date="2016-06" db="UniProtKB">
        <authorList>
            <consortium name="WormBaseParasite"/>
        </authorList>
    </citation>
    <scope>IDENTIFICATION</scope>
</reference>
<dbReference type="WBParaSite" id="ECPE_0001742901-mRNA-1">
    <property type="protein sequence ID" value="ECPE_0001742901-mRNA-1"/>
    <property type="gene ID" value="ECPE_0001742901"/>
</dbReference>
<evidence type="ECO:0000313" key="7">
    <source>
        <dbReference type="Proteomes" id="UP000272942"/>
    </source>
</evidence>
<evidence type="ECO:0000313" key="8">
    <source>
        <dbReference type="WBParaSite" id="ECPE_0001742901-mRNA-1"/>
    </source>
</evidence>
<feature type="region of interest" description="Disordered" evidence="4">
    <location>
        <begin position="95"/>
        <end position="128"/>
    </location>
</feature>
<sequence>MISVYETINHIYLVGSDADETRFRVLKIDRVPVPLDEESSLLECTGSGLCTATVEAESPFDRLWRLHIVEDPFVYSRSEIARLLHTIQAANRLSSPLNGSKSGEQSTESVGEGLPPSPRELQQAAASALHTGTGEPSLILSTKCDGLVGVIRFLRGYYLILITKSRLIAKIGEHKIFKVEDTTTIYIPGNDSSEVFVNMTNSRSRTTSMSKLGQDDGNGVLAPPGPFDTNSEWTQFCATASNRTRILAEEARYLKLLNSVDLGSNFYYSHTYDLSHTLQYNLNSVCCISWQFFLQNSFFH</sequence>
<reference evidence="6 7" key="2">
    <citation type="submission" date="2018-11" db="EMBL/GenBank/DDBJ databases">
        <authorList>
            <consortium name="Pathogen Informatics"/>
        </authorList>
    </citation>
    <scope>NUCLEOTIDE SEQUENCE [LARGE SCALE GENOMIC DNA]</scope>
    <source>
        <strain evidence="6 7">Egypt</strain>
    </source>
</reference>
<dbReference type="GO" id="GO:0046856">
    <property type="term" value="P:phosphatidylinositol dephosphorylation"/>
    <property type="evidence" value="ECO:0007669"/>
    <property type="project" value="InterPro"/>
</dbReference>
<evidence type="ECO:0000256" key="3">
    <source>
        <dbReference type="ARBA" id="ARBA00023136"/>
    </source>
</evidence>
<organism evidence="8">
    <name type="scientific">Echinostoma caproni</name>
    <dbReference type="NCBI Taxonomy" id="27848"/>
    <lineage>
        <taxon>Eukaryota</taxon>
        <taxon>Metazoa</taxon>
        <taxon>Spiralia</taxon>
        <taxon>Lophotrochozoa</taxon>
        <taxon>Platyhelminthes</taxon>
        <taxon>Trematoda</taxon>
        <taxon>Digenea</taxon>
        <taxon>Plagiorchiida</taxon>
        <taxon>Echinostomata</taxon>
        <taxon>Echinostomatoidea</taxon>
        <taxon>Echinostomatidae</taxon>
        <taxon>Echinostoma</taxon>
    </lineage>
</organism>
<proteinExistence type="predicted"/>
<keyword evidence="3" id="KW-0472">Membrane</keyword>
<evidence type="ECO:0000313" key="6">
    <source>
        <dbReference type="EMBL" id="VDP94674.1"/>
    </source>
</evidence>
<gene>
    <name evidence="6" type="ORF">ECPE_LOCUS17384</name>
</gene>
<keyword evidence="2" id="KW-0378">Hydrolase</keyword>
<evidence type="ECO:0000259" key="5">
    <source>
        <dbReference type="Pfam" id="PF02383"/>
    </source>
</evidence>
<dbReference type="PANTHER" id="PTHR45738">
    <property type="entry name" value="POLYPHOSPHOINOSITIDE PHOSPHATASE"/>
    <property type="match status" value="1"/>
</dbReference>
<name>A0A183BDU9_9TREM</name>
<dbReference type="OrthoDB" id="405996at2759"/>
<dbReference type="GO" id="GO:0043813">
    <property type="term" value="F:phosphatidylinositol-3,5-bisphosphate 5-phosphatase activity"/>
    <property type="evidence" value="ECO:0007669"/>
    <property type="project" value="InterPro"/>
</dbReference>
<dbReference type="Proteomes" id="UP000272942">
    <property type="component" value="Unassembled WGS sequence"/>
</dbReference>
<keyword evidence="7" id="KW-1185">Reference proteome</keyword>
<protein>
    <submittedName>
        <fullName evidence="8">SAC domain-containing protein</fullName>
    </submittedName>
</protein>
<dbReference type="InterPro" id="IPR043573">
    <property type="entry name" value="Fig4-like"/>
</dbReference>
<dbReference type="Pfam" id="PF02383">
    <property type="entry name" value="Syja_N"/>
    <property type="match status" value="1"/>
</dbReference>
<dbReference type="InterPro" id="IPR002013">
    <property type="entry name" value="SAC_dom"/>
</dbReference>
<feature type="compositionally biased region" description="Polar residues" evidence="4">
    <location>
        <begin position="95"/>
        <end position="109"/>
    </location>
</feature>
<dbReference type="EMBL" id="UZAN01069017">
    <property type="protein sequence ID" value="VDP94674.1"/>
    <property type="molecule type" value="Genomic_DNA"/>
</dbReference>
<feature type="domain" description="SAC" evidence="5">
    <location>
        <begin position="146"/>
        <end position="284"/>
    </location>
</feature>
<accession>A0A183BDU9</accession>
<evidence type="ECO:0000256" key="1">
    <source>
        <dbReference type="ARBA" id="ARBA00004308"/>
    </source>
</evidence>
<comment type="subcellular location">
    <subcellularLocation>
        <location evidence="1">Endomembrane system</location>
    </subcellularLocation>
</comment>
<dbReference type="PANTHER" id="PTHR45738:SF5">
    <property type="entry name" value="POLYPHOSPHOINOSITIDE PHOSPHATASE"/>
    <property type="match status" value="1"/>
</dbReference>
<evidence type="ECO:0000256" key="2">
    <source>
        <dbReference type="ARBA" id="ARBA00022801"/>
    </source>
</evidence>
<evidence type="ECO:0000256" key="4">
    <source>
        <dbReference type="SAM" id="MobiDB-lite"/>
    </source>
</evidence>